<dbReference type="AlphaFoldDB" id="A0AB37GYI4"/>
<evidence type="ECO:0000313" key="1">
    <source>
        <dbReference type="EMBL" id="QPR74651.1"/>
    </source>
</evidence>
<accession>A0AB37GYI4</accession>
<sequence>MASYNLCVLMEENPKTLLVSVVNFDEAEEKALNLALNKISGDWDDYKLEQVLEDLQHNNFDLSLTGFSESEIDEILGELAEHEGNEGKINDSQELDLDDYEDDHFQHTCPKCGFSFNE</sequence>
<dbReference type="Proteomes" id="UP000595038">
    <property type="component" value="Chromosome"/>
</dbReference>
<proteinExistence type="predicted"/>
<dbReference type="GeneID" id="92860433"/>
<organism evidence="1 2">
    <name type="scientific">Bacillus licheniformis</name>
    <dbReference type="NCBI Taxonomy" id="1402"/>
    <lineage>
        <taxon>Bacteria</taxon>
        <taxon>Bacillati</taxon>
        <taxon>Bacillota</taxon>
        <taxon>Bacilli</taxon>
        <taxon>Bacillales</taxon>
        <taxon>Bacillaceae</taxon>
        <taxon>Bacillus</taxon>
    </lineage>
</organism>
<reference evidence="1 2" key="1">
    <citation type="submission" date="2020-12" db="EMBL/GenBank/DDBJ databases">
        <title>FDA dAtabase for Regulatory Grade micrObial Sequences (FDA-ARGOS): Supporting development and validation of Infectious Disease Dx tests.</title>
        <authorList>
            <person name="Nelson B."/>
            <person name="Plummer A."/>
            <person name="Tallon L."/>
            <person name="Sadzewicz L."/>
            <person name="Zhao X."/>
            <person name="Boylan J."/>
            <person name="Ott S."/>
            <person name="Bowen H."/>
            <person name="Vavikolanu K."/>
            <person name="Mehta A."/>
            <person name="Aluvathingal J."/>
            <person name="Nadendla S."/>
            <person name="Myers T."/>
            <person name="Yan Y."/>
            <person name="Sichtig H."/>
        </authorList>
    </citation>
    <scope>NUCLEOTIDE SEQUENCE [LARGE SCALE GENOMIC DNA]</scope>
    <source>
        <strain evidence="1 2">FDAARGOS_923</strain>
    </source>
</reference>
<gene>
    <name evidence="1" type="ORF">I6G80_10530</name>
</gene>
<evidence type="ECO:0000313" key="2">
    <source>
        <dbReference type="Proteomes" id="UP000595038"/>
    </source>
</evidence>
<dbReference type="EMBL" id="CP065647">
    <property type="protein sequence ID" value="QPR74651.1"/>
    <property type="molecule type" value="Genomic_DNA"/>
</dbReference>
<dbReference type="RefSeq" id="WP_003184124.1">
    <property type="nucleotide sequence ID" value="NZ_CAJCKC010000006.1"/>
</dbReference>
<name>A0AB37GYI4_BACLI</name>
<protein>
    <submittedName>
        <fullName evidence="1">Uncharacterized protein</fullName>
    </submittedName>
</protein>